<dbReference type="Gene3D" id="2.60.40.1970">
    <property type="entry name" value="YEATS domain"/>
    <property type="match status" value="1"/>
</dbReference>
<proteinExistence type="predicted"/>
<evidence type="ECO:0000313" key="6">
    <source>
        <dbReference type="Proteomes" id="UP000014500"/>
    </source>
</evidence>
<comment type="subcellular location">
    <subcellularLocation>
        <location evidence="2">Nucleus</location>
    </subcellularLocation>
</comment>
<dbReference type="AlphaFoldDB" id="T1IV03"/>
<evidence type="ECO:0000256" key="1">
    <source>
        <dbReference type="ARBA" id="ARBA00023242"/>
    </source>
</evidence>
<dbReference type="EnsemblMetazoa" id="SMAR004990-RA">
    <property type="protein sequence ID" value="SMAR004990-PA"/>
    <property type="gene ID" value="SMAR004990"/>
</dbReference>
<name>T1IV03_STRMM</name>
<dbReference type="GO" id="GO:0006355">
    <property type="term" value="P:regulation of DNA-templated transcription"/>
    <property type="evidence" value="ECO:0007669"/>
    <property type="project" value="InterPro"/>
</dbReference>
<dbReference type="STRING" id="126957.T1IV03"/>
<dbReference type="PROSITE" id="PS51037">
    <property type="entry name" value="YEATS"/>
    <property type="match status" value="1"/>
</dbReference>
<dbReference type="CDD" id="cd16907">
    <property type="entry name" value="YEATS_YEATS2_like"/>
    <property type="match status" value="1"/>
</dbReference>
<dbReference type="InterPro" id="IPR038704">
    <property type="entry name" value="YEAST_sf"/>
</dbReference>
<sequence>MSCKRPKVSIDQDPDYEDIIAHQNKRIKLLEQDANEKSIKKIQRIVKSQFALSIANKEEEIDSADQRLSDARKMLDRLRAYIVAGYYSAPEKFTNDSAGNAQTSVHPTIKSIFCGKKPSCEKLKTEKIETQTKPSVLEELKPANLTKISIKQELKTEKETSTDTKLADAGRGSRFKVAKKIIVGNTSKYISEAKREPNDHLQYKWMVYLRTPEEEDPIDSFVKKVTFVLHHSYESNRVVEVSEAPFRIIRRGWGEFSIQVQIDFHDSRNKSKIIVHDLKFDKSLTGFETLGRETTAEFYIYKPQKSITNKNKNSEKMILSNVVKPSSDITKNIEAIETRDFITRALITKEDDECALSNETRPKNEKVVLNTLIEKRTAIKPQITVFPKISTILSSPKLLTEKNVILAPGIEKKTSGGVSLIANRHEKLLVTPSASLIRANDSALPKQWTAGVSLLQKTKSKVTANNQQDSSKPANTLIIVPNANNNNQEKRVFKVSADKMLSKSAPNAVHHNNKNAPVLLLTSDETKVLKTITRPTVRDTVGGTNGVPYVKCIIQNGETFLIPESSLVKVPQQSLVLPTTATVESKSSSLPVYHLQVIPTTSSTTQTHVVALNSFKNLLPSTILTTNAIKNSTHAQNTKLASFSNSLTQMRYASSKAVSVPTIDVQASRKHEEIENFDHVDDWIKFYIPIAHRQSMCFFLGTLEGRELLK</sequence>
<organism evidence="5 6">
    <name type="scientific">Strigamia maritima</name>
    <name type="common">European centipede</name>
    <name type="synonym">Geophilus maritimus</name>
    <dbReference type="NCBI Taxonomy" id="126957"/>
    <lineage>
        <taxon>Eukaryota</taxon>
        <taxon>Metazoa</taxon>
        <taxon>Ecdysozoa</taxon>
        <taxon>Arthropoda</taxon>
        <taxon>Myriapoda</taxon>
        <taxon>Chilopoda</taxon>
        <taxon>Pleurostigmophora</taxon>
        <taxon>Geophilomorpha</taxon>
        <taxon>Linotaeniidae</taxon>
        <taxon>Strigamia</taxon>
    </lineage>
</organism>
<dbReference type="Proteomes" id="UP000014500">
    <property type="component" value="Unassembled WGS sequence"/>
</dbReference>
<reference evidence="5" key="2">
    <citation type="submission" date="2015-02" db="UniProtKB">
        <authorList>
            <consortium name="EnsemblMetazoa"/>
        </authorList>
    </citation>
    <scope>IDENTIFICATION</scope>
</reference>
<evidence type="ECO:0000256" key="2">
    <source>
        <dbReference type="PROSITE-ProRule" id="PRU00376"/>
    </source>
</evidence>
<protein>
    <recommendedName>
        <fullName evidence="4">YEATS domain-containing protein</fullName>
    </recommendedName>
</protein>
<dbReference type="PANTHER" id="PTHR23195">
    <property type="entry name" value="YEATS DOMAIN"/>
    <property type="match status" value="1"/>
</dbReference>
<keyword evidence="1 2" id="KW-0539">Nucleus</keyword>
<evidence type="ECO:0000259" key="4">
    <source>
        <dbReference type="PROSITE" id="PS51037"/>
    </source>
</evidence>
<accession>T1IV03</accession>
<evidence type="ECO:0000313" key="5">
    <source>
        <dbReference type="EnsemblMetazoa" id="SMAR004990-PA"/>
    </source>
</evidence>
<keyword evidence="3" id="KW-0175">Coiled coil</keyword>
<dbReference type="eggNOG" id="KOG3149">
    <property type="taxonomic scope" value="Eukaryota"/>
</dbReference>
<dbReference type="PhylomeDB" id="T1IV03"/>
<reference evidence="6" key="1">
    <citation type="submission" date="2011-05" db="EMBL/GenBank/DDBJ databases">
        <authorList>
            <person name="Richards S.R."/>
            <person name="Qu J."/>
            <person name="Jiang H."/>
            <person name="Jhangiani S.N."/>
            <person name="Agravi P."/>
            <person name="Goodspeed R."/>
            <person name="Gross S."/>
            <person name="Mandapat C."/>
            <person name="Jackson L."/>
            <person name="Mathew T."/>
            <person name="Pu L."/>
            <person name="Thornton R."/>
            <person name="Saada N."/>
            <person name="Wilczek-Boney K.B."/>
            <person name="Lee S."/>
            <person name="Kovar C."/>
            <person name="Wu Y."/>
            <person name="Scherer S.E."/>
            <person name="Worley K.C."/>
            <person name="Muzny D.M."/>
            <person name="Gibbs R."/>
        </authorList>
    </citation>
    <scope>NUCLEOTIDE SEQUENCE</scope>
    <source>
        <strain evidence="6">Brora</strain>
    </source>
</reference>
<dbReference type="InterPro" id="IPR055129">
    <property type="entry name" value="YEATS_dom"/>
</dbReference>
<feature type="domain" description="YEATS" evidence="4">
    <location>
        <begin position="171"/>
        <end position="314"/>
    </location>
</feature>
<evidence type="ECO:0000256" key="3">
    <source>
        <dbReference type="SAM" id="Coils"/>
    </source>
</evidence>
<dbReference type="GO" id="GO:0005634">
    <property type="term" value="C:nucleus"/>
    <property type="evidence" value="ECO:0007669"/>
    <property type="project" value="UniProtKB-SubCell"/>
</dbReference>
<keyword evidence="6" id="KW-1185">Reference proteome</keyword>
<feature type="coiled-coil region" evidence="3">
    <location>
        <begin position="54"/>
        <end position="81"/>
    </location>
</feature>
<dbReference type="HOGENOM" id="CLU_389002_0_0_1"/>
<dbReference type="Pfam" id="PF03366">
    <property type="entry name" value="YEATS"/>
    <property type="match status" value="1"/>
</dbReference>
<dbReference type="InterPro" id="IPR005033">
    <property type="entry name" value="YEATS"/>
</dbReference>
<dbReference type="EMBL" id="JH431567">
    <property type="status" value="NOT_ANNOTATED_CDS"/>
    <property type="molecule type" value="Genomic_DNA"/>
</dbReference>